<gene>
    <name evidence="4" type="primary">arsN2</name>
    <name evidence="4" type="ORF">M0R88_15340</name>
</gene>
<dbReference type="PANTHER" id="PTHR43877:SF2">
    <property type="entry name" value="AMINOALKYLPHOSPHONATE N-ACETYLTRANSFERASE-RELATED"/>
    <property type="match status" value="1"/>
</dbReference>
<dbReference type="EMBL" id="CP096658">
    <property type="protein sequence ID" value="UPV99880.1"/>
    <property type="molecule type" value="Genomic_DNA"/>
</dbReference>
<proteinExistence type="predicted"/>
<evidence type="ECO:0000256" key="1">
    <source>
        <dbReference type="ARBA" id="ARBA00022679"/>
    </source>
</evidence>
<dbReference type="RefSeq" id="WP_248654367.1">
    <property type="nucleotide sequence ID" value="NZ_CP096658.1"/>
</dbReference>
<evidence type="ECO:0000313" key="5">
    <source>
        <dbReference type="Proteomes" id="UP000830434"/>
    </source>
</evidence>
<dbReference type="PANTHER" id="PTHR43877">
    <property type="entry name" value="AMINOALKYLPHOSPHONATE N-ACETYLTRANSFERASE-RELATED-RELATED"/>
    <property type="match status" value="1"/>
</dbReference>
<reference evidence="4" key="1">
    <citation type="submission" date="2022-04" db="EMBL/GenBank/DDBJ databases">
        <title>Diverse halophilic archaea isolated from saline environments.</title>
        <authorList>
            <person name="Cui H.-L."/>
        </authorList>
    </citation>
    <scope>NUCLEOTIDE SEQUENCE</scope>
    <source>
        <strain evidence="4">XZYJT40</strain>
    </source>
</reference>
<evidence type="ECO:0000259" key="3">
    <source>
        <dbReference type="PROSITE" id="PS51186"/>
    </source>
</evidence>
<accession>A0A8U0IGS4</accession>
<feature type="domain" description="N-acetyltransferase" evidence="3">
    <location>
        <begin position="6"/>
        <end position="148"/>
    </location>
</feature>
<dbReference type="GeneID" id="72191257"/>
<dbReference type="KEGG" id="haxz:M0R88_15340"/>
<organism evidence="4 5">
    <name type="scientific">Halorussus gelatinilyticus</name>
    <dbReference type="NCBI Taxonomy" id="2937524"/>
    <lineage>
        <taxon>Archaea</taxon>
        <taxon>Methanobacteriati</taxon>
        <taxon>Methanobacteriota</taxon>
        <taxon>Stenosarchaea group</taxon>
        <taxon>Halobacteria</taxon>
        <taxon>Halobacteriales</taxon>
        <taxon>Haladaptataceae</taxon>
        <taxon>Halorussus</taxon>
    </lineage>
</organism>
<dbReference type="SUPFAM" id="SSF55729">
    <property type="entry name" value="Acyl-CoA N-acyltransferases (Nat)"/>
    <property type="match status" value="1"/>
</dbReference>
<dbReference type="AlphaFoldDB" id="A0A8U0IGS4"/>
<dbReference type="PROSITE" id="PS51186">
    <property type="entry name" value="GNAT"/>
    <property type="match status" value="1"/>
</dbReference>
<dbReference type="Proteomes" id="UP000830434">
    <property type="component" value="Chromosome"/>
</dbReference>
<sequence length="150" mass="16275">MNDSTVTLRPADEDALSYVETLLERNDLPASDVRSNPDCFYVAYDGDEAVGVGGVERYGSDGLLRSVVVERSARGDGLGTALCDALERDARDSGVETLYLLATTAAEFFADRGYDEIERAAAPETIRQTTEFTDLCPDSATCMKRSLSSR</sequence>
<dbReference type="InterPro" id="IPR016181">
    <property type="entry name" value="Acyl_CoA_acyltransferase"/>
</dbReference>
<dbReference type="GO" id="GO:0016747">
    <property type="term" value="F:acyltransferase activity, transferring groups other than amino-acyl groups"/>
    <property type="evidence" value="ECO:0007669"/>
    <property type="project" value="InterPro"/>
</dbReference>
<dbReference type="CDD" id="cd04301">
    <property type="entry name" value="NAT_SF"/>
    <property type="match status" value="1"/>
</dbReference>
<dbReference type="Pfam" id="PF00583">
    <property type="entry name" value="Acetyltransf_1"/>
    <property type="match status" value="1"/>
</dbReference>
<keyword evidence="1" id="KW-0808">Transferase</keyword>
<evidence type="ECO:0000256" key="2">
    <source>
        <dbReference type="ARBA" id="ARBA00023315"/>
    </source>
</evidence>
<dbReference type="InterPro" id="IPR000182">
    <property type="entry name" value="GNAT_dom"/>
</dbReference>
<protein>
    <submittedName>
        <fullName evidence="4">Arsenic resistance N-acetyltransferase ArsN2</fullName>
    </submittedName>
</protein>
<dbReference type="NCBIfam" id="NF040501">
    <property type="entry name" value="resist_ArsN2"/>
    <property type="match status" value="1"/>
</dbReference>
<keyword evidence="5" id="KW-1185">Reference proteome</keyword>
<evidence type="ECO:0000313" key="4">
    <source>
        <dbReference type="EMBL" id="UPV99880.1"/>
    </source>
</evidence>
<keyword evidence="2" id="KW-0012">Acyltransferase</keyword>
<name>A0A8U0IGS4_9EURY</name>
<dbReference type="Gene3D" id="3.40.630.30">
    <property type="match status" value="1"/>
</dbReference>
<dbReference type="InterPro" id="IPR050832">
    <property type="entry name" value="Bact_Acetyltransf"/>
</dbReference>